<reference evidence="3 4" key="1">
    <citation type="journal article" date="2016" name="Nat. Commun.">
        <title>Ectomycorrhizal ecology is imprinted in the genome of the dominant symbiotic fungus Cenococcum geophilum.</title>
        <authorList>
            <consortium name="DOE Joint Genome Institute"/>
            <person name="Peter M."/>
            <person name="Kohler A."/>
            <person name="Ohm R.A."/>
            <person name="Kuo A."/>
            <person name="Krutzmann J."/>
            <person name="Morin E."/>
            <person name="Arend M."/>
            <person name="Barry K.W."/>
            <person name="Binder M."/>
            <person name="Choi C."/>
            <person name="Clum A."/>
            <person name="Copeland A."/>
            <person name="Grisel N."/>
            <person name="Haridas S."/>
            <person name="Kipfer T."/>
            <person name="LaButti K."/>
            <person name="Lindquist E."/>
            <person name="Lipzen A."/>
            <person name="Maire R."/>
            <person name="Meier B."/>
            <person name="Mihaltcheva S."/>
            <person name="Molinier V."/>
            <person name="Murat C."/>
            <person name="Poggeler S."/>
            <person name="Quandt C.A."/>
            <person name="Sperisen C."/>
            <person name="Tritt A."/>
            <person name="Tisserant E."/>
            <person name="Crous P.W."/>
            <person name="Henrissat B."/>
            <person name="Nehls U."/>
            <person name="Egli S."/>
            <person name="Spatafora J.W."/>
            <person name="Grigoriev I.V."/>
            <person name="Martin F.M."/>
        </authorList>
    </citation>
    <scope>NUCLEOTIDE SEQUENCE [LARGE SCALE GENOMIC DNA]</scope>
    <source>
        <strain evidence="3 4">CBS 207.34</strain>
    </source>
</reference>
<sequence>MARVSVSATITVVEQDTRPPPPTEERNESSGKPEDWKTSSTGIKEKVELSDGVEEAAQPPPISLPHLYLVLNGLVLTWMTVSFIVIDKTTHYGQEHSFHTNPMSL</sequence>
<keyword evidence="2" id="KW-0812">Transmembrane</keyword>
<feature type="transmembrane region" description="Helical" evidence="2">
    <location>
        <begin position="67"/>
        <end position="86"/>
    </location>
</feature>
<proteinExistence type="predicted"/>
<keyword evidence="2" id="KW-1133">Transmembrane helix</keyword>
<dbReference type="AlphaFoldDB" id="A0A8E2F8A6"/>
<dbReference type="Proteomes" id="UP000250140">
    <property type="component" value="Unassembled WGS sequence"/>
</dbReference>
<feature type="region of interest" description="Disordered" evidence="1">
    <location>
        <begin position="1"/>
        <end position="58"/>
    </location>
</feature>
<protein>
    <submittedName>
        <fullName evidence="3">Uncharacterized protein</fullName>
    </submittedName>
</protein>
<gene>
    <name evidence="3" type="ORF">AOQ84DRAFT_437028</name>
</gene>
<accession>A0A8E2F8A6</accession>
<evidence type="ECO:0000313" key="4">
    <source>
        <dbReference type="Proteomes" id="UP000250140"/>
    </source>
</evidence>
<evidence type="ECO:0000256" key="1">
    <source>
        <dbReference type="SAM" id="MobiDB-lite"/>
    </source>
</evidence>
<organism evidence="3 4">
    <name type="scientific">Glonium stellatum</name>
    <dbReference type="NCBI Taxonomy" id="574774"/>
    <lineage>
        <taxon>Eukaryota</taxon>
        <taxon>Fungi</taxon>
        <taxon>Dikarya</taxon>
        <taxon>Ascomycota</taxon>
        <taxon>Pezizomycotina</taxon>
        <taxon>Dothideomycetes</taxon>
        <taxon>Pleosporomycetidae</taxon>
        <taxon>Gloniales</taxon>
        <taxon>Gloniaceae</taxon>
        <taxon>Glonium</taxon>
    </lineage>
</organism>
<dbReference type="EMBL" id="KV748881">
    <property type="protein sequence ID" value="OCL12397.1"/>
    <property type="molecule type" value="Genomic_DNA"/>
</dbReference>
<feature type="compositionally biased region" description="Basic and acidic residues" evidence="1">
    <location>
        <begin position="23"/>
        <end position="49"/>
    </location>
</feature>
<evidence type="ECO:0000256" key="2">
    <source>
        <dbReference type="SAM" id="Phobius"/>
    </source>
</evidence>
<keyword evidence="4" id="KW-1185">Reference proteome</keyword>
<keyword evidence="2" id="KW-0472">Membrane</keyword>
<name>A0A8E2F8A6_9PEZI</name>
<evidence type="ECO:0000313" key="3">
    <source>
        <dbReference type="EMBL" id="OCL12397.1"/>
    </source>
</evidence>
<feature type="compositionally biased region" description="Polar residues" evidence="1">
    <location>
        <begin position="1"/>
        <end position="14"/>
    </location>
</feature>